<keyword evidence="7 9" id="KW-0239">DNA-directed DNA polymerase</keyword>
<keyword evidence="3 9" id="KW-0963">Cytoplasm</keyword>
<dbReference type="InterPro" id="IPR022635">
    <property type="entry name" value="DNA_polIII_beta_C"/>
</dbReference>
<keyword evidence="6 9" id="KW-0235">DNA replication</keyword>
<dbReference type="InterPro" id="IPR001001">
    <property type="entry name" value="DNA_polIII_beta"/>
</dbReference>
<dbReference type="GO" id="GO:0009360">
    <property type="term" value="C:DNA polymerase III complex"/>
    <property type="evidence" value="ECO:0007669"/>
    <property type="project" value="InterPro"/>
</dbReference>
<dbReference type="NCBIfam" id="TIGR00663">
    <property type="entry name" value="dnan"/>
    <property type="match status" value="1"/>
</dbReference>
<evidence type="ECO:0000256" key="3">
    <source>
        <dbReference type="ARBA" id="ARBA00022490"/>
    </source>
</evidence>
<evidence type="ECO:0000256" key="7">
    <source>
        <dbReference type="ARBA" id="ARBA00022932"/>
    </source>
</evidence>
<dbReference type="Pfam" id="PF02767">
    <property type="entry name" value="DNA_pol3_beta_2"/>
    <property type="match status" value="1"/>
</dbReference>
<name>A0A0T5XAN6_9BACT</name>
<dbReference type="Pfam" id="PF00712">
    <property type="entry name" value="DNA_pol3_beta"/>
    <property type="match status" value="1"/>
</dbReference>
<evidence type="ECO:0000256" key="2">
    <source>
        <dbReference type="ARBA" id="ARBA00010752"/>
    </source>
</evidence>
<comment type="function">
    <text evidence="9">Confers DNA tethering and processivity to DNA polymerases and other proteins. Acts as a clamp, forming a ring around DNA (a reaction catalyzed by the clamp-loading complex) which diffuses in an ATP-independent manner freely and bidirectionally along dsDNA. Initially characterized for its ability to contact the catalytic subunit of DNA polymerase III (Pol III), a complex, multichain enzyme responsible for most of the replicative synthesis in bacteria; Pol III exhibits 3'-5' exonuclease proofreading activity. The beta chain is required for initiation of replication as well as for processivity of DNA replication.</text>
</comment>
<organism evidence="13 14">
    <name type="scientific">Acetomicrobium hydrogeniformans ATCC BAA-1850</name>
    <dbReference type="NCBI Taxonomy" id="592015"/>
    <lineage>
        <taxon>Bacteria</taxon>
        <taxon>Thermotogati</taxon>
        <taxon>Synergistota</taxon>
        <taxon>Synergistia</taxon>
        <taxon>Synergistales</taxon>
        <taxon>Acetomicrobiaceae</taxon>
        <taxon>Acetomicrobium</taxon>
    </lineage>
</organism>
<evidence type="ECO:0000313" key="13">
    <source>
        <dbReference type="EMBL" id="KRT35314.1"/>
    </source>
</evidence>
<dbReference type="GO" id="GO:0008408">
    <property type="term" value="F:3'-5' exonuclease activity"/>
    <property type="evidence" value="ECO:0007669"/>
    <property type="project" value="InterPro"/>
</dbReference>
<dbReference type="SMART" id="SM00480">
    <property type="entry name" value="POL3Bc"/>
    <property type="match status" value="1"/>
</dbReference>
<dbReference type="GO" id="GO:0003887">
    <property type="term" value="F:DNA-directed DNA polymerase activity"/>
    <property type="evidence" value="ECO:0007669"/>
    <property type="project" value="UniProtKB-UniRule"/>
</dbReference>
<evidence type="ECO:0000256" key="5">
    <source>
        <dbReference type="ARBA" id="ARBA00022695"/>
    </source>
</evidence>
<comment type="subunit">
    <text evidence="9">Forms a ring-shaped head-to-tail homodimer around DNA.</text>
</comment>
<gene>
    <name evidence="13" type="ORF">HMPREF1705_04585</name>
</gene>
<dbReference type="InterPro" id="IPR046938">
    <property type="entry name" value="DNA_clamp_sf"/>
</dbReference>
<comment type="similarity">
    <text evidence="2 9">Belongs to the beta sliding clamp family.</text>
</comment>
<dbReference type="STRING" id="592015.HMPREF1705_04585"/>
<dbReference type="PIRSF" id="PIRSF000804">
    <property type="entry name" value="DNA_pol_III_b"/>
    <property type="match status" value="1"/>
</dbReference>
<keyword evidence="5 9" id="KW-0548">Nucleotidyltransferase</keyword>
<dbReference type="SUPFAM" id="SSF55979">
    <property type="entry name" value="DNA clamp"/>
    <property type="match status" value="3"/>
</dbReference>
<evidence type="ECO:0000259" key="12">
    <source>
        <dbReference type="Pfam" id="PF02768"/>
    </source>
</evidence>
<evidence type="ECO:0000313" key="14">
    <source>
        <dbReference type="Proteomes" id="UP000005273"/>
    </source>
</evidence>
<evidence type="ECO:0000256" key="4">
    <source>
        <dbReference type="ARBA" id="ARBA00022679"/>
    </source>
</evidence>
<dbReference type="GO" id="GO:0006271">
    <property type="term" value="P:DNA strand elongation involved in DNA replication"/>
    <property type="evidence" value="ECO:0007669"/>
    <property type="project" value="TreeGrafter"/>
</dbReference>
<comment type="caution">
    <text evidence="13">The sequence shown here is derived from an EMBL/GenBank/DDBJ whole genome shotgun (WGS) entry which is preliminary data.</text>
</comment>
<keyword evidence="4 9" id="KW-0808">Transferase</keyword>
<dbReference type="CDD" id="cd00140">
    <property type="entry name" value="beta_clamp"/>
    <property type="match status" value="1"/>
</dbReference>
<keyword evidence="14" id="KW-1185">Reference proteome</keyword>
<sequence length="384" mass="43160">MRIKINDQKLIRSWQITERTSRGPKTSAILSGIYVKAYNNNVILMATDLKTSIKCLIHDVTIEEEGESIFPTKGVGEILKKLSHGFTIEATNTKVTIRHEKNQFNFTTYPTEEFPKLPSSESAKLACRIKSKDLSRSIREGSFTGSTNEEFPQYLSSALIEFKRNSLKLIATDGKRLSLSEADLMEGSTEEDSILIPIRGINELERILSTLDEDSLIEILYDDSQCYFRGDDIELSIRRVESLFPPYDRIISSDRTTWMTIDRQALIDALEKVEVIVRDFNKVIIMDLKPAGNLSISAFAKNVGEGFVEMAAEVDGEPLKVGFNVAYLLQGLKAIGDSSVRMSFNGPHGQMRLQKISSDNFLYILMPVVLPEELLGEEEEADVV</sequence>
<dbReference type="OrthoDB" id="8421503at2"/>
<feature type="domain" description="DNA polymerase III beta sliding clamp N-terminal" evidence="10">
    <location>
        <begin position="1"/>
        <end position="118"/>
    </location>
</feature>
<feature type="domain" description="DNA polymerase III beta sliding clamp central" evidence="11">
    <location>
        <begin position="129"/>
        <end position="245"/>
    </location>
</feature>
<dbReference type="eggNOG" id="COG0592">
    <property type="taxonomic scope" value="Bacteria"/>
</dbReference>
<feature type="domain" description="DNA polymerase III beta sliding clamp C-terminal" evidence="12">
    <location>
        <begin position="249"/>
        <end position="368"/>
    </location>
</feature>
<reference evidence="14" key="1">
    <citation type="submission" date="2012-09" db="EMBL/GenBank/DDBJ databases">
        <authorList>
            <person name="Weinstock G."/>
            <person name="Sodergren E."/>
            <person name="Clifton S."/>
            <person name="Fulton L."/>
            <person name="Fulton B."/>
            <person name="Courtney L."/>
            <person name="Fronick C."/>
            <person name="Harrison M."/>
            <person name="Strong C."/>
            <person name="Farmer C."/>
            <person name="Delehaunty K."/>
            <person name="Markovic C."/>
            <person name="Hall O."/>
            <person name="Minx P."/>
            <person name="Tomlinson C."/>
            <person name="Mitreva M."/>
            <person name="Nelson J."/>
            <person name="Hou S."/>
            <person name="Wollam A."/>
            <person name="Pepin K.H."/>
            <person name="Johnson M."/>
            <person name="Bhonagiri V."/>
            <person name="Nash W.E."/>
            <person name="Suruliraj S."/>
            <person name="Warren W."/>
            <person name="Chinwalla A."/>
            <person name="Mardis E.R."/>
            <person name="Wilson R.K."/>
        </authorList>
    </citation>
    <scope>NUCLEOTIDE SEQUENCE [LARGE SCALE GENOMIC DNA]</scope>
    <source>
        <strain evidence="14">OS1</strain>
    </source>
</reference>
<proteinExistence type="inferred from homology"/>
<evidence type="ECO:0000256" key="8">
    <source>
        <dbReference type="ARBA" id="ARBA00023125"/>
    </source>
</evidence>
<dbReference type="EMBL" id="ACJX03000001">
    <property type="protein sequence ID" value="KRT35314.1"/>
    <property type="molecule type" value="Genomic_DNA"/>
</dbReference>
<dbReference type="PANTHER" id="PTHR30478:SF0">
    <property type="entry name" value="BETA SLIDING CLAMP"/>
    <property type="match status" value="1"/>
</dbReference>
<protein>
    <recommendedName>
        <fullName evidence="9">Beta sliding clamp</fullName>
    </recommendedName>
</protein>
<evidence type="ECO:0000256" key="6">
    <source>
        <dbReference type="ARBA" id="ARBA00022705"/>
    </source>
</evidence>
<dbReference type="Gene3D" id="3.10.150.10">
    <property type="entry name" value="DNA Polymerase III, subunit A, domain 2"/>
    <property type="match status" value="1"/>
</dbReference>
<dbReference type="Proteomes" id="UP000005273">
    <property type="component" value="Unassembled WGS sequence"/>
</dbReference>
<dbReference type="RefSeq" id="WP_009202050.1">
    <property type="nucleotide sequence ID" value="NZ_ACJX03000001.1"/>
</dbReference>
<dbReference type="GO" id="GO:0003677">
    <property type="term" value="F:DNA binding"/>
    <property type="evidence" value="ECO:0007669"/>
    <property type="project" value="UniProtKB-UniRule"/>
</dbReference>
<dbReference type="InterPro" id="IPR022637">
    <property type="entry name" value="DNA_polIII_beta_cen"/>
</dbReference>
<evidence type="ECO:0000256" key="9">
    <source>
        <dbReference type="PIRNR" id="PIRNR000804"/>
    </source>
</evidence>
<accession>A0A0T5XAN6</accession>
<dbReference type="InterPro" id="IPR022634">
    <property type="entry name" value="DNA_polIII_beta_N"/>
</dbReference>
<keyword evidence="8" id="KW-0238">DNA-binding</keyword>
<dbReference type="GO" id="GO:0005737">
    <property type="term" value="C:cytoplasm"/>
    <property type="evidence" value="ECO:0007669"/>
    <property type="project" value="UniProtKB-SubCell"/>
</dbReference>
<comment type="subcellular location">
    <subcellularLocation>
        <location evidence="1 9">Cytoplasm</location>
    </subcellularLocation>
</comment>
<evidence type="ECO:0000259" key="10">
    <source>
        <dbReference type="Pfam" id="PF00712"/>
    </source>
</evidence>
<dbReference type="Pfam" id="PF02768">
    <property type="entry name" value="DNA_pol3_beta_3"/>
    <property type="match status" value="1"/>
</dbReference>
<evidence type="ECO:0000259" key="11">
    <source>
        <dbReference type="Pfam" id="PF02767"/>
    </source>
</evidence>
<evidence type="ECO:0000256" key="1">
    <source>
        <dbReference type="ARBA" id="ARBA00004496"/>
    </source>
</evidence>
<dbReference type="Gene3D" id="3.70.10.10">
    <property type="match status" value="1"/>
</dbReference>
<dbReference type="AlphaFoldDB" id="A0A0T5XAN6"/>
<dbReference type="PANTHER" id="PTHR30478">
    <property type="entry name" value="DNA POLYMERASE III SUBUNIT BETA"/>
    <property type="match status" value="1"/>
</dbReference>